<evidence type="ECO:0000256" key="1">
    <source>
        <dbReference type="ARBA" id="ARBA00001917"/>
    </source>
</evidence>
<evidence type="ECO:0000256" key="2">
    <source>
        <dbReference type="ARBA" id="ARBA00001974"/>
    </source>
</evidence>
<dbReference type="FunFam" id="3.40.50.80:FF:000001">
    <property type="entry name" value="NADPH--cytochrome P450 reductase 1"/>
    <property type="match status" value="1"/>
</dbReference>
<comment type="cofactor">
    <cofactor evidence="1">
        <name>FMN</name>
        <dbReference type="ChEBI" id="CHEBI:58210"/>
    </cofactor>
</comment>
<dbReference type="OrthoDB" id="1856718at2759"/>
<dbReference type="PROSITE" id="PS50902">
    <property type="entry name" value="FLAVODOXIN_LIKE"/>
    <property type="match status" value="1"/>
</dbReference>
<dbReference type="InterPro" id="IPR003097">
    <property type="entry name" value="CysJ-like_FAD-binding"/>
</dbReference>
<dbReference type="Pfam" id="PF00175">
    <property type="entry name" value="NAD_binding_1"/>
    <property type="match status" value="1"/>
</dbReference>
<proteinExistence type="predicted"/>
<keyword evidence="6" id="KW-0521">NADP</keyword>
<evidence type="ECO:0000256" key="8">
    <source>
        <dbReference type="SAM" id="MobiDB-lite"/>
    </source>
</evidence>
<evidence type="ECO:0000256" key="7">
    <source>
        <dbReference type="ARBA" id="ARBA00023002"/>
    </source>
</evidence>
<dbReference type="InterPro" id="IPR001094">
    <property type="entry name" value="Flavdoxin-like"/>
</dbReference>
<dbReference type="Pfam" id="PF00667">
    <property type="entry name" value="FAD_binding_1"/>
    <property type="match status" value="2"/>
</dbReference>
<dbReference type="Gene3D" id="3.40.50.80">
    <property type="entry name" value="Nucleotide-binding domain of ferredoxin-NADP reductase (FNR) module"/>
    <property type="match status" value="1"/>
</dbReference>
<keyword evidence="7" id="KW-0560">Oxidoreductase</keyword>
<dbReference type="PRINTS" id="PR00371">
    <property type="entry name" value="FPNCR"/>
</dbReference>
<dbReference type="InterPro" id="IPR001433">
    <property type="entry name" value="OxRdtase_FAD/NAD-bd"/>
</dbReference>
<dbReference type="SUPFAM" id="SSF52343">
    <property type="entry name" value="Ferredoxin reductase-like, C-terminal NADP-linked domain"/>
    <property type="match status" value="1"/>
</dbReference>
<dbReference type="GO" id="GO:0010181">
    <property type="term" value="F:FMN binding"/>
    <property type="evidence" value="ECO:0007669"/>
    <property type="project" value="InterPro"/>
</dbReference>
<comment type="caution">
    <text evidence="11">The sequence shown here is derived from an EMBL/GenBank/DDBJ whole genome shotgun (WGS) entry which is preliminary data.</text>
</comment>
<dbReference type="PANTHER" id="PTHR19384">
    <property type="entry name" value="NITRIC OXIDE SYNTHASE-RELATED"/>
    <property type="match status" value="1"/>
</dbReference>
<evidence type="ECO:0000256" key="5">
    <source>
        <dbReference type="ARBA" id="ARBA00022827"/>
    </source>
</evidence>
<feature type="domain" description="Flavodoxin-like" evidence="9">
    <location>
        <begin position="101"/>
        <end position="245"/>
    </location>
</feature>
<dbReference type="Gene3D" id="1.20.990.10">
    <property type="entry name" value="NADPH-cytochrome p450 Reductase, Chain A, domain 3"/>
    <property type="match status" value="2"/>
</dbReference>
<keyword evidence="4" id="KW-0288">FMN</keyword>
<sequence>MLELSDRSRWLVGAVASTAAVSLWLARRRQFSAAVQAPGEPLSTSFEAYLKQAPPEPVQYATTSFEAYLKQPPTAAAAAAAAAAPSSIADSLQAPPSAKPVTILFGTEYGFSKEVAERAGEALAAVDGGAAFWPQLLDMADLEGGLPSLASCQALLLVCSTQGDGVPPTEARPFCDWLASAAAPHLATTHFSVCALGDKSYQHFCRCGRTLDARLEALGGKRLAARADINREDFAAIDGWVESVCSALATLPLKTLAELGGTATLAAPAAEGGAAPAKRWSRSRPYMGRLVAVEGLCRLVSADDKNTVRVEVDLGDSGLQYLPGDALGIWPSNCPEAVDELLEVMGVDGKLQVQVPCWHYDDAVLPANATSMPLRDALARCYDLRQPKPELLHLLHARLAALHTQQQEQHAPLGTNSGNRGSDGGSAGLAKGRHGKPGRLGLHHVKDKDSASELSGGDAAAATQGELCAQGCIVDRLERLAALVADPEAAEAYLRPRHLVDVLADCGGLPLGLGAAELLCTLRQLQPRLYSISSSQLEHPQRVQATIALVRYDSLGAVRIGVCSTFVGERLEEGQQVPVYIHKNPDFRLPADPATPIIMVGPGTGLAPFRSFMQDRLLRAQEGGAPPCGPCLLYFGCRLRDQDYLYGQQLEEWAAQGKLTLFTAFSREQAEKVYVQDRLAQSGPQVWDLLEHAGAHFYVCGDAGSMAGAVERQLLAIIEQGQGQGREAAQAYLQRLSDSGRYQRDVWLS</sequence>
<dbReference type="InterPro" id="IPR039261">
    <property type="entry name" value="FNR_nucleotide-bd"/>
</dbReference>
<reference evidence="11" key="1">
    <citation type="journal article" date="2019" name="Plant J.">
        <title>Chlorella vulgaris genome assembly and annotation reveals the molecular basis for metabolic acclimation to high light conditions.</title>
        <authorList>
            <person name="Cecchin M."/>
            <person name="Marcolungo L."/>
            <person name="Rossato M."/>
            <person name="Girolomoni L."/>
            <person name="Cosentino E."/>
            <person name="Cuine S."/>
            <person name="Li-Beisson Y."/>
            <person name="Delledonne M."/>
            <person name="Ballottari M."/>
        </authorList>
    </citation>
    <scope>NUCLEOTIDE SEQUENCE</scope>
    <source>
        <strain evidence="11">211/11P</strain>
    </source>
</reference>
<dbReference type="InterPro" id="IPR008254">
    <property type="entry name" value="Flavodoxin/NO_synth"/>
</dbReference>
<evidence type="ECO:0000256" key="4">
    <source>
        <dbReference type="ARBA" id="ARBA00022643"/>
    </source>
</evidence>
<dbReference type="PANTHER" id="PTHR19384:SF128">
    <property type="entry name" value="NADPH OXIDOREDUCTASE A"/>
    <property type="match status" value="1"/>
</dbReference>
<evidence type="ECO:0000256" key="3">
    <source>
        <dbReference type="ARBA" id="ARBA00022630"/>
    </source>
</evidence>
<dbReference type="InterPro" id="IPR017938">
    <property type="entry name" value="Riboflavin_synthase-like_b-brl"/>
</dbReference>
<name>A0A9D4TUD1_CHLVU</name>
<dbReference type="Gene3D" id="2.40.30.10">
    <property type="entry name" value="Translation factors"/>
    <property type="match status" value="2"/>
</dbReference>
<comment type="cofactor">
    <cofactor evidence="2">
        <name>FAD</name>
        <dbReference type="ChEBI" id="CHEBI:57692"/>
    </cofactor>
</comment>
<evidence type="ECO:0000256" key="6">
    <source>
        <dbReference type="ARBA" id="ARBA00022857"/>
    </source>
</evidence>
<feature type="compositionally biased region" description="Polar residues" evidence="8">
    <location>
        <begin position="405"/>
        <end position="420"/>
    </location>
</feature>
<dbReference type="SUPFAM" id="SSF52218">
    <property type="entry name" value="Flavoproteins"/>
    <property type="match status" value="1"/>
</dbReference>
<dbReference type="SUPFAM" id="SSF63380">
    <property type="entry name" value="Riboflavin synthase domain-like"/>
    <property type="match status" value="2"/>
</dbReference>
<dbReference type="InterPro" id="IPR001709">
    <property type="entry name" value="Flavoprot_Pyr_Nucl_cyt_Rdtase"/>
</dbReference>
<feature type="domain" description="FAD-binding FR-type" evidence="10">
    <location>
        <begin position="283"/>
        <end position="590"/>
    </location>
</feature>
<keyword evidence="3" id="KW-0285">Flavoprotein</keyword>
<feature type="compositionally biased region" description="Basic residues" evidence="8">
    <location>
        <begin position="431"/>
        <end position="443"/>
    </location>
</feature>
<dbReference type="PROSITE" id="PS51384">
    <property type="entry name" value="FAD_FR"/>
    <property type="match status" value="1"/>
</dbReference>
<dbReference type="Gene3D" id="3.40.50.360">
    <property type="match status" value="1"/>
</dbReference>
<dbReference type="InterPro" id="IPR017927">
    <property type="entry name" value="FAD-bd_FR_type"/>
</dbReference>
<reference evidence="11" key="2">
    <citation type="submission" date="2020-11" db="EMBL/GenBank/DDBJ databases">
        <authorList>
            <person name="Cecchin M."/>
            <person name="Marcolungo L."/>
            <person name="Rossato M."/>
            <person name="Girolomoni L."/>
            <person name="Cosentino E."/>
            <person name="Cuine S."/>
            <person name="Li-Beisson Y."/>
            <person name="Delledonne M."/>
            <person name="Ballottari M."/>
        </authorList>
    </citation>
    <scope>NUCLEOTIDE SEQUENCE</scope>
    <source>
        <strain evidence="11">211/11P</strain>
        <tissue evidence="11">Whole cell</tissue>
    </source>
</reference>
<evidence type="ECO:0000259" key="9">
    <source>
        <dbReference type="PROSITE" id="PS50902"/>
    </source>
</evidence>
<protein>
    <submittedName>
        <fullName evidence="11">Uncharacterized protein</fullName>
    </submittedName>
</protein>
<dbReference type="Pfam" id="PF00258">
    <property type="entry name" value="Flavodoxin_1"/>
    <property type="match status" value="1"/>
</dbReference>
<dbReference type="AlphaFoldDB" id="A0A9D4TUD1"/>
<dbReference type="PRINTS" id="PR00369">
    <property type="entry name" value="FLAVODOXIN"/>
</dbReference>
<dbReference type="GO" id="GO:0016491">
    <property type="term" value="F:oxidoreductase activity"/>
    <property type="evidence" value="ECO:0007669"/>
    <property type="project" value="UniProtKB-KW"/>
</dbReference>
<keyword evidence="12" id="KW-1185">Reference proteome</keyword>
<dbReference type="Proteomes" id="UP001055712">
    <property type="component" value="Unassembled WGS sequence"/>
</dbReference>
<dbReference type="GO" id="GO:0005829">
    <property type="term" value="C:cytosol"/>
    <property type="evidence" value="ECO:0007669"/>
    <property type="project" value="TreeGrafter"/>
</dbReference>
<evidence type="ECO:0000313" key="11">
    <source>
        <dbReference type="EMBL" id="KAI3434876.1"/>
    </source>
</evidence>
<dbReference type="GO" id="GO:0050660">
    <property type="term" value="F:flavin adenine dinucleotide binding"/>
    <property type="evidence" value="ECO:0007669"/>
    <property type="project" value="TreeGrafter"/>
</dbReference>
<accession>A0A9D4TUD1</accession>
<evidence type="ECO:0000259" key="10">
    <source>
        <dbReference type="PROSITE" id="PS51384"/>
    </source>
</evidence>
<feature type="region of interest" description="Disordered" evidence="8">
    <location>
        <begin position="405"/>
        <end position="456"/>
    </location>
</feature>
<organism evidence="11 12">
    <name type="scientific">Chlorella vulgaris</name>
    <name type="common">Green alga</name>
    <dbReference type="NCBI Taxonomy" id="3077"/>
    <lineage>
        <taxon>Eukaryota</taxon>
        <taxon>Viridiplantae</taxon>
        <taxon>Chlorophyta</taxon>
        <taxon>core chlorophytes</taxon>
        <taxon>Trebouxiophyceae</taxon>
        <taxon>Chlorellales</taxon>
        <taxon>Chlorellaceae</taxon>
        <taxon>Chlorella clade</taxon>
        <taxon>Chlorella</taxon>
    </lineage>
</organism>
<evidence type="ECO:0000313" key="12">
    <source>
        <dbReference type="Proteomes" id="UP001055712"/>
    </source>
</evidence>
<dbReference type="EMBL" id="SIDB01000003">
    <property type="protein sequence ID" value="KAI3434876.1"/>
    <property type="molecule type" value="Genomic_DNA"/>
</dbReference>
<keyword evidence="5" id="KW-0274">FAD</keyword>
<dbReference type="InterPro" id="IPR023173">
    <property type="entry name" value="NADPH_Cyt_P450_Rdtase_alpha"/>
</dbReference>
<dbReference type="InterPro" id="IPR029039">
    <property type="entry name" value="Flavoprotein-like_sf"/>
</dbReference>
<gene>
    <name evidence="11" type="ORF">D9Q98_002930</name>
</gene>